<name>A0A346Y7A2_9ACTN</name>
<protein>
    <submittedName>
        <fullName evidence="1">Uncharacterized protein</fullName>
    </submittedName>
</protein>
<dbReference type="AlphaFoldDB" id="A0A346Y7A2"/>
<geneLocation type="plasmid" evidence="2">
    <name>pedy32-46i</name>
</geneLocation>
<dbReference type="RefSeq" id="WP_164711224.1">
    <property type="nucleotide sequence ID" value="NZ_CP031166.1"/>
</dbReference>
<keyword evidence="1" id="KW-0614">Plasmid</keyword>
<evidence type="ECO:0000313" key="2">
    <source>
        <dbReference type="Proteomes" id="UP000264006"/>
    </source>
</evidence>
<keyword evidence="2" id="KW-1185">Reference proteome</keyword>
<dbReference type="KEGG" id="euz:DVS28_b0609"/>
<evidence type="ECO:0000313" key="1">
    <source>
        <dbReference type="EMBL" id="AXV10349.1"/>
    </source>
</evidence>
<organism evidence="1 2">
    <name type="scientific">Euzebya pacifica</name>
    <dbReference type="NCBI Taxonomy" id="1608957"/>
    <lineage>
        <taxon>Bacteria</taxon>
        <taxon>Bacillati</taxon>
        <taxon>Actinomycetota</taxon>
        <taxon>Nitriliruptoria</taxon>
        <taxon>Euzebyales</taxon>
    </lineage>
</organism>
<dbReference type="EMBL" id="CP031166">
    <property type="protein sequence ID" value="AXV10349.1"/>
    <property type="molecule type" value="Genomic_DNA"/>
</dbReference>
<reference evidence="1 2" key="1">
    <citation type="submission" date="2018-09" db="EMBL/GenBank/DDBJ databases">
        <title>Complete genome sequence of Euzebya sp. DY32-46 isolated from seawater of Pacific Ocean.</title>
        <authorList>
            <person name="Xu L."/>
            <person name="Wu Y.-H."/>
            <person name="Xu X.-W."/>
        </authorList>
    </citation>
    <scope>NUCLEOTIDE SEQUENCE [LARGE SCALE GENOMIC DNA]</scope>
    <source>
        <strain evidence="1 2">DY32-46</strain>
        <plasmid evidence="2">pedy32-46i</plasmid>
    </source>
</reference>
<proteinExistence type="predicted"/>
<accession>A0A346Y7A2</accession>
<dbReference type="Proteomes" id="UP000264006">
    <property type="component" value="Plasmid pEDY32-46I"/>
</dbReference>
<sequence length="234" mass="23733">MGDPNGPVTLVEFADEVPGHLVGAVTTAGGSRLFECGPSESGCRCVADAWQALVDHPAADIACGLVSLSASALLAVDPPPSERSSLPHRLADAVLRGWAGEDRAVQHDLVVSGDGHLRVVSLAVDDGSRLRMVRADSQPQRGAVGDAQPVAIDDGSLLRFVSVDPPPVCAASTLAHVAPIGDGTVCQGCASELLWGVSIDAATSIRVAVGRRTLVAAGDVDGRIGLVAALAATD</sequence>
<gene>
    <name evidence="1" type="ORF">DVS28_b0609</name>
</gene>